<dbReference type="InterPro" id="IPR035371">
    <property type="entry name" value="Nrap_D6"/>
</dbReference>
<gene>
    <name evidence="12" type="ordered locus">VIT_04s0023g01830</name>
</gene>
<dbReference type="ExpressionAtlas" id="F6GWW2">
    <property type="expression patterns" value="baseline and differential"/>
</dbReference>
<dbReference type="Pfam" id="PF17406">
    <property type="entry name" value="Nrap_D5"/>
    <property type="match status" value="1"/>
</dbReference>
<accession>F6GWW2</accession>
<dbReference type="Pfam" id="PF17405">
    <property type="entry name" value="Nrap_D4"/>
    <property type="match status" value="1"/>
</dbReference>
<feature type="domain" description="Nrap protein" evidence="8">
    <location>
        <begin position="390"/>
        <end position="544"/>
    </location>
</feature>
<evidence type="ECO:0000259" key="6">
    <source>
        <dbReference type="Pfam" id="PF03813"/>
    </source>
</evidence>
<dbReference type="GO" id="GO:0003723">
    <property type="term" value="F:RNA binding"/>
    <property type="evidence" value="ECO:0007669"/>
    <property type="project" value="UniProtKB-KW"/>
</dbReference>
<evidence type="ECO:0008006" key="14">
    <source>
        <dbReference type="Google" id="ProtNLM"/>
    </source>
</evidence>
<dbReference type="Pfam" id="PF03813">
    <property type="entry name" value="Nrap"/>
    <property type="match status" value="1"/>
</dbReference>
<comment type="similarity">
    <text evidence="2 5">Belongs to the NRAP family.</text>
</comment>
<dbReference type="GO" id="GO:0032040">
    <property type="term" value="C:small-subunit processome"/>
    <property type="evidence" value="ECO:0000318"/>
    <property type="project" value="GO_Central"/>
</dbReference>
<dbReference type="FunCoup" id="F6GWW2">
    <property type="interactions" value="3025"/>
</dbReference>
<dbReference type="FunFam" id="1.10.1410.10:FF:000012">
    <property type="entry name" value="Nucleolar protein 6"/>
    <property type="match status" value="1"/>
</dbReference>
<evidence type="ECO:0000259" key="11">
    <source>
        <dbReference type="Pfam" id="PF17407"/>
    </source>
</evidence>
<dbReference type="Gene3D" id="1.10.1410.10">
    <property type="match status" value="1"/>
</dbReference>
<dbReference type="GO" id="GO:0034456">
    <property type="term" value="C:UTP-C complex"/>
    <property type="evidence" value="ECO:0000318"/>
    <property type="project" value="GO_Central"/>
</dbReference>
<dbReference type="InterPro" id="IPR035082">
    <property type="entry name" value="Nrap_D1"/>
</dbReference>
<dbReference type="PANTHER" id="PTHR17972:SF0">
    <property type="entry name" value="NUCLEOLAR PROTEIN 6"/>
    <property type="match status" value="1"/>
</dbReference>
<dbReference type="SMR" id="F6GWW2"/>
<evidence type="ECO:0000256" key="1">
    <source>
        <dbReference type="ARBA" id="ARBA00004604"/>
    </source>
</evidence>
<dbReference type="GO" id="GO:0032545">
    <property type="term" value="C:CURI complex"/>
    <property type="evidence" value="ECO:0000318"/>
    <property type="project" value="GO_Central"/>
</dbReference>
<dbReference type="InterPro" id="IPR035368">
    <property type="entry name" value="Nrap_D3"/>
</dbReference>
<dbReference type="InterPro" id="IPR005554">
    <property type="entry name" value="NOL6/Upt22"/>
</dbReference>
<dbReference type="InterPro" id="IPR035370">
    <property type="entry name" value="Nrap_D5"/>
</dbReference>
<evidence type="ECO:0000256" key="2">
    <source>
        <dbReference type="ARBA" id="ARBA00006674"/>
    </source>
</evidence>
<keyword evidence="4 5" id="KW-0539">Nucleus</keyword>
<proteinExistence type="inferred from homology"/>
<evidence type="ECO:0000259" key="9">
    <source>
        <dbReference type="Pfam" id="PF17405"/>
    </source>
</evidence>
<dbReference type="STRING" id="29760.F6GWW2"/>
<dbReference type="HOGENOM" id="CLU_003502_0_0_1"/>
<evidence type="ECO:0000256" key="4">
    <source>
        <dbReference type="ARBA" id="ARBA00023242"/>
    </source>
</evidence>
<dbReference type="Pfam" id="PF17407">
    <property type="entry name" value="Nrap_D6"/>
    <property type="match status" value="1"/>
</dbReference>
<dbReference type="EMBL" id="FN594959">
    <property type="protein sequence ID" value="CCB44448.1"/>
    <property type="molecule type" value="Genomic_DNA"/>
</dbReference>
<dbReference type="Pfam" id="PF17403">
    <property type="entry name" value="Nrap_D2"/>
    <property type="match status" value="1"/>
</dbReference>
<evidence type="ECO:0000256" key="3">
    <source>
        <dbReference type="ARBA" id="ARBA00022884"/>
    </source>
</evidence>
<evidence type="ECO:0000256" key="5">
    <source>
        <dbReference type="RuleBase" id="RU364032"/>
    </source>
</evidence>
<dbReference type="GO" id="GO:0006364">
    <property type="term" value="P:rRNA processing"/>
    <property type="evidence" value="ECO:0000318"/>
    <property type="project" value="GO_Central"/>
</dbReference>
<protein>
    <recommendedName>
        <fullName evidence="14">Nucleolar protein 6</fullName>
    </recommendedName>
</protein>
<evidence type="ECO:0000313" key="12">
    <source>
        <dbReference type="EMBL" id="CCB44448.1"/>
    </source>
</evidence>
<evidence type="ECO:0000259" key="10">
    <source>
        <dbReference type="Pfam" id="PF17406"/>
    </source>
</evidence>
<feature type="domain" description="Nrap protein" evidence="7">
    <location>
        <begin position="239"/>
        <end position="385"/>
    </location>
</feature>
<feature type="domain" description="Nrap protein" evidence="11">
    <location>
        <begin position="913"/>
        <end position="1050"/>
    </location>
</feature>
<dbReference type="Proteomes" id="UP000009183">
    <property type="component" value="Chromosome 4"/>
</dbReference>
<dbReference type="Pfam" id="PF17404">
    <property type="entry name" value="Nrap_D3"/>
    <property type="match status" value="1"/>
</dbReference>
<dbReference type="InterPro" id="IPR035369">
    <property type="entry name" value="Nrap_D4"/>
</dbReference>
<dbReference type="PANTHER" id="PTHR17972">
    <property type="entry name" value="NUCLEOLAR RNA-ASSOCIATED PROTEIN"/>
    <property type="match status" value="1"/>
</dbReference>
<dbReference type="AlphaFoldDB" id="F6GWW2"/>
<feature type="domain" description="Nrap protein" evidence="10">
    <location>
        <begin position="747"/>
        <end position="898"/>
    </location>
</feature>
<feature type="domain" description="Nrap protein" evidence="6">
    <location>
        <begin position="98"/>
        <end position="231"/>
    </location>
</feature>
<keyword evidence="13" id="KW-1185">Reference proteome</keyword>
<dbReference type="GO" id="GO:0006409">
    <property type="term" value="P:tRNA export from nucleus"/>
    <property type="evidence" value="ECO:0000318"/>
    <property type="project" value="GO_Central"/>
</dbReference>
<feature type="domain" description="Nrap protein" evidence="9">
    <location>
        <begin position="570"/>
        <end position="744"/>
    </location>
</feature>
<dbReference type="PaxDb" id="29760-VIT_04s0023g01830.t01"/>
<evidence type="ECO:0000313" key="13">
    <source>
        <dbReference type="Proteomes" id="UP000009183"/>
    </source>
</evidence>
<sequence length="1060" mass="121035">MDSDTIMEPMDLKVRELLKEVQLDYSSATTKLVDDTVSAIKQAIDTIPEDLKVTADFAPQFVRDIGADKVEFNFKKPKLFEIGGSYSIRCVAKPDVDIDLFVRLPKECFHEKDYLNHRYHAKRFLYLCIIKKYLNSSSFIRKVEWSTLQNEARKPVLVVYPAMELAEVPGLSVRIIPTATSLFSILKLNLKRNNVCSLKQDESTPQATPKYNSSILEDMFLEDNAEFVKRTFLGWKELGEALILLKVWARQRSSIYAYDCLNGFLISVIMSYLATDSGRNLINNSMKPMQIFRVTLDFIATSKLWNTGLYFKSQSLLNISKEELLERKQYLRLFPVVISESLAHFNLAFRITGGGFLELQDEAVLTLSCIGKCKDGGFEELFMTKIDYPAKYDYCMRLNLKGNSDVYALGFCLDEECWRSFEQKVHFLLCQGLSDRAKFIRVSWKNATSECNVENGLSIFDREPLLIGISVSSLEKAFRVVDVGPNAEHKDEALKFRKFWGEKAELRRFKDGMIAESTVWESKQWERHTIIKRITEYLLLRHLSLSERNIVHIVDQLDFSLVNGVGDSISFSGSLLEAFEVLSKRLHLLKDIPLKVSSVQPLDSAFRFTSVFPPEPHPLANEKSAVPRLNKLTSTCIQPLEVMIQLEGSGNWPMDDVAIEKTKSAFLLRIGESLQNNWGMICTATEENVDVFMSGYAFRLRILHERGLSLLNRQNGSNQLKHISSVDKELFTRGQHSSMINGLQGCYPIYGPVVRLAKRWVASHLFSACLVEEAVELLVAYLFLKPLPFYVPCSRISGFLRFLRLLSEYDWNFSALVVDINSDLSPSDEKEINENFTSSRKGYEENAQNVNPAMFLATAYDKASEAWTRFSPNSSELRRLVAYARSSANLLTKLILGGQIDSYKWECLFRTPLNNYDAVILLHREKMPYPQRLLFPSEMNQGKHVAQGNASKAFHPFLLPEHMKGNSPDLKDTLLVDFDPLRCFIGDLEEEFPNAFKLWYDSLGGDAIGMMWERSSSKKRGRSEENEEEKDPVNVLKAVGEVGKGFVRSIYLLKSPRLRN</sequence>
<evidence type="ECO:0000259" key="8">
    <source>
        <dbReference type="Pfam" id="PF17404"/>
    </source>
</evidence>
<dbReference type="eggNOG" id="KOG2054">
    <property type="taxonomic scope" value="Eukaryota"/>
</dbReference>
<name>F6GWW2_VITVI</name>
<evidence type="ECO:0000259" key="7">
    <source>
        <dbReference type="Pfam" id="PF17403"/>
    </source>
</evidence>
<reference evidence="13" key="1">
    <citation type="journal article" date="2007" name="Nature">
        <title>The grapevine genome sequence suggests ancestral hexaploidization in major angiosperm phyla.</title>
        <authorList>
            <consortium name="The French-Italian Public Consortium for Grapevine Genome Characterization."/>
            <person name="Jaillon O."/>
            <person name="Aury J.-M."/>
            <person name="Noel B."/>
            <person name="Policriti A."/>
            <person name="Clepet C."/>
            <person name="Casagrande A."/>
            <person name="Choisne N."/>
            <person name="Aubourg S."/>
            <person name="Vitulo N."/>
            <person name="Jubin C."/>
            <person name="Vezzi A."/>
            <person name="Legeai F."/>
            <person name="Hugueney P."/>
            <person name="Dasilva C."/>
            <person name="Horner D."/>
            <person name="Mica E."/>
            <person name="Jublot D."/>
            <person name="Poulain J."/>
            <person name="Bruyere C."/>
            <person name="Billault A."/>
            <person name="Segurens B."/>
            <person name="Gouyvenoux M."/>
            <person name="Ugarte E."/>
            <person name="Cattonaro F."/>
            <person name="Anthouard V."/>
            <person name="Vico V."/>
            <person name="Del Fabbro C."/>
            <person name="Alaux M."/>
            <person name="Di Gaspero G."/>
            <person name="Dumas V."/>
            <person name="Felice N."/>
            <person name="Paillard S."/>
            <person name="Juman I."/>
            <person name="Moroldo M."/>
            <person name="Scalabrin S."/>
            <person name="Canaguier A."/>
            <person name="Le Clainche I."/>
            <person name="Malacrida G."/>
            <person name="Durand E."/>
            <person name="Pesole G."/>
            <person name="Laucou V."/>
            <person name="Chatelet P."/>
            <person name="Merdinoglu D."/>
            <person name="Delledonne M."/>
            <person name="Pezzotti M."/>
            <person name="Lecharny A."/>
            <person name="Scarpelli C."/>
            <person name="Artiguenave F."/>
            <person name="Pe M.E."/>
            <person name="Valle G."/>
            <person name="Morgante M."/>
            <person name="Caboche M."/>
            <person name="Adam-Blondon A.-F."/>
            <person name="Weissenbach J."/>
            <person name="Quetier F."/>
            <person name="Wincker P."/>
        </authorList>
    </citation>
    <scope>NUCLEOTIDE SEQUENCE [LARGE SCALE GENOMIC DNA]</scope>
    <source>
        <strain evidence="13">cv. Pinot noir / PN40024</strain>
    </source>
</reference>
<dbReference type="InterPro" id="IPR035367">
    <property type="entry name" value="Nrap_D2"/>
</dbReference>
<organism evidence="12 13">
    <name type="scientific">Vitis vinifera</name>
    <name type="common">Grape</name>
    <dbReference type="NCBI Taxonomy" id="29760"/>
    <lineage>
        <taxon>Eukaryota</taxon>
        <taxon>Viridiplantae</taxon>
        <taxon>Streptophyta</taxon>
        <taxon>Embryophyta</taxon>
        <taxon>Tracheophyta</taxon>
        <taxon>Spermatophyta</taxon>
        <taxon>Magnoliopsida</taxon>
        <taxon>eudicotyledons</taxon>
        <taxon>Gunneridae</taxon>
        <taxon>Pentapetalae</taxon>
        <taxon>rosids</taxon>
        <taxon>Vitales</taxon>
        <taxon>Vitaceae</taxon>
        <taxon>Viteae</taxon>
        <taxon>Vitis</taxon>
    </lineage>
</organism>
<dbReference type="InParanoid" id="F6GWW2"/>
<keyword evidence="3 5" id="KW-0694">RNA-binding</keyword>
<comment type="subcellular location">
    <subcellularLocation>
        <location evidence="1 5">Nucleus</location>
        <location evidence="1 5">Nucleolus</location>
    </subcellularLocation>
</comment>